<feature type="coiled-coil region" evidence="1">
    <location>
        <begin position="8"/>
        <end position="35"/>
    </location>
</feature>
<feature type="domain" description="Tf2-1-like SH3-like" evidence="2">
    <location>
        <begin position="62"/>
        <end position="93"/>
    </location>
</feature>
<dbReference type="AlphaFoldDB" id="A0AAV8SWW8"/>
<comment type="caution">
    <text evidence="3">The sequence shown here is derived from an EMBL/GenBank/DDBJ whole genome shotgun (WGS) entry which is preliminary data.</text>
</comment>
<dbReference type="PANTHER" id="PTHR46148">
    <property type="entry name" value="CHROMO DOMAIN-CONTAINING PROTEIN"/>
    <property type="match status" value="1"/>
</dbReference>
<dbReference type="InterPro" id="IPR056924">
    <property type="entry name" value="SH3_Tf2-1"/>
</dbReference>
<evidence type="ECO:0000259" key="2">
    <source>
        <dbReference type="Pfam" id="PF24626"/>
    </source>
</evidence>
<organism evidence="3 4">
    <name type="scientific">Erythroxylum novogranatense</name>
    <dbReference type="NCBI Taxonomy" id="1862640"/>
    <lineage>
        <taxon>Eukaryota</taxon>
        <taxon>Viridiplantae</taxon>
        <taxon>Streptophyta</taxon>
        <taxon>Embryophyta</taxon>
        <taxon>Tracheophyta</taxon>
        <taxon>Spermatophyta</taxon>
        <taxon>Magnoliopsida</taxon>
        <taxon>eudicotyledons</taxon>
        <taxon>Gunneridae</taxon>
        <taxon>Pentapetalae</taxon>
        <taxon>rosids</taxon>
        <taxon>fabids</taxon>
        <taxon>Malpighiales</taxon>
        <taxon>Erythroxylaceae</taxon>
        <taxon>Erythroxylum</taxon>
    </lineage>
</organism>
<proteinExistence type="predicted"/>
<name>A0AAV8SWW8_9ROSI</name>
<reference evidence="3 4" key="1">
    <citation type="submission" date="2021-09" db="EMBL/GenBank/DDBJ databases">
        <title>Genomic insights and catalytic innovation underlie evolution of tropane alkaloids biosynthesis.</title>
        <authorList>
            <person name="Wang Y.-J."/>
            <person name="Tian T."/>
            <person name="Huang J.-P."/>
            <person name="Huang S.-X."/>
        </authorList>
    </citation>
    <scope>NUCLEOTIDE SEQUENCE [LARGE SCALE GENOMIC DNA]</scope>
    <source>
        <strain evidence="3">KIB-2018</strain>
        <tissue evidence="3">Leaf</tissue>
    </source>
</reference>
<dbReference type="Proteomes" id="UP001159364">
    <property type="component" value="Linkage Group LG07"/>
</dbReference>
<keyword evidence="1" id="KW-0175">Coiled coil</keyword>
<accession>A0AAV8SWW8</accession>
<dbReference type="PANTHER" id="PTHR46148:SF57">
    <property type="entry name" value="OS12G0499874 PROTEIN"/>
    <property type="match status" value="1"/>
</dbReference>
<dbReference type="Pfam" id="PF24626">
    <property type="entry name" value="SH3_Tf2-1"/>
    <property type="match status" value="1"/>
</dbReference>
<sequence length="139" mass="16397">MLKGPELIQDTVDKVKQIRNRIKAAQDRQKSYVDQHRREMEYSVDDRVFLRVSPWRGVMRFERIRPLAYRLALASKISQLHDVFHVSILRRYRSDLTHVIPAQDIEVASNLSYVEEPIQIVGSRIKHLRSRVIPLVKVL</sequence>
<evidence type="ECO:0000313" key="4">
    <source>
        <dbReference type="Proteomes" id="UP001159364"/>
    </source>
</evidence>
<dbReference type="EMBL" id="JAIWQS010000007">
    <property type="protein sequence ID" value="KAJ8758950.1"/>
    <property type="molecule type" value="Genomic_DNA"/>
</dbReference>
<evidence type="ECO:0000313" key="3">
    <source>
        <dbReference type="EMBL" id="KAJ8758950.1"/>
    </source>
</evidence>
<evidence type="ECO:0000256" key="1">
    <source>
        <dbReference type="SAM" id="Coils"/>
    </source>
</evidence>
<protein>
    <recommendedName>
        <fullName evidence="2">Tf2-1-like SH3-like domain-containing protein</fullName>
    </recommendedName>
</protein>
<gene>
    <name evidence="3" type="ORF">K2173_003188</name>
</gene>
<keyword evidence="4" id="KW-1185">Reference proteome</keyword>